<dbReference type="AlphaFoldDB" id="A0A290Z0V7"/>
<comment type="similarity">
    <text evidence="1">Belongs to the thioredoxin family. DsbA subfamily.</text>
</comment>
<dbReference type="KEGG" id="apre:CNX65_04720"/>
<dbReference type="GO" id="GO:0016491">
    <property type="term" value="F:oxidoreductase activity"/>
    <property type="evidence" value="ECO:0007669"/>
    <property type="project" value="UniProtKB-KW"/>
</dbReference>
<keyword evidence="5" id="KW-0676">Redox-active center</keyword>
<dbReference type="PANTHER" id="PTHR13887:SF14">
    <property type="entry name" value="DISULFIDE BOND FORMATION PROTEIN D"/>
    <property type="match status" value="1"/>
</dbReference>
<reference evidence="8" key="1">
    <citation type="submission" date="2017-09" db="EMBL/GenBank/DDBJ databases">
        <title>Complete Genome Sequence of ansamitocin-producing Bacterium Actinosynnema pretiosum X47.</title>
        <authorList>
            <person name="Cao G."/>
            <person name="Zong G."/>
            <person name="Zhong C."/>
            <person name="Fu J."/>
        </authorList>
    </citation>
    <scope>NUCLEOTIDE SEQUENCE [LARGE SCALE GENOMIC DNA]</scope>
    <source>
        <strain evidence="8">X47</strain>
    </source>
</reference>
<keyword evidence="3" id="KW-0560">Oxidoreductase</keyword>
<sequence>MGGAERNARKKKQAQRAAVSAVAASRKTSDRNKVVAGVAIVVVLALVVIGGVMWQGASKSAENAQLVATGAKGTNAPVERSGGVVTVGEPDADVTIDVYEDFLCPVCGMFKEKHADQIRTRVEAGELRVNYHLLPMLVRMSSPEGYSRDAANAALCVADEGKFPEYHDRLYAQQPEEGEAGWTKDQLKQLAVDLGVTSEGFKSCVDSGKHEADAKAELDKANATDFFKGTPTVTKDGQELDALGDPEWLSKLFA</sequence>
<keyword evidence="8" id="KW-0413">Isomerase</keyword>
<keyword evidence="6" id="KW-1133">Transmembrane helix</keyword>
<dbReference type="Pfam" id="PF13462">
    <property type="entry name" value="Thioredoxin_4"/>
    <property type="match status" value="1"/>
</dbReference>
<keyword evidence="4" id="KW-1015">Disulfide bond</keyword>
<protein>
    <submittedName>
        <fullName evidence="8">Protein-disulfide isomerase</fullName>
    </submittedName>
</protein>
<dbReference type="PANTHER" id="PTHR13887">
    <property type="entry name" value="GLUTATHIONE S-TRANSFERASE KAPPA"/>
    <property type="match status" value="1"/>
</dbReference>
<evidence type="ECO:0000313" key="8">
    <source>
        <dbReference type="EMBL" id="ATE52671.1"/>
    </source>
</evidence>
<evidence type="ECO:0000256" key="1">
    <source>
        <dbReference type="ARBA" id="ARBA00005791"/>
    </source>
</evidence>
<evidence type="ECO:0000256" key="5">
    <source>
        <dbReference type="ARBA" id="ARBA00023284"/>
    </source>
</evidence>
<dbReference type="InterPro" id="IPR012336">
    <property type="entry name" value="Thioredoxin-like_fold"/>
</dbReference>
<evidence type="ECO:0000256" key="2">
    <source>
        <dbReference type="ARBA" id="ARBA00022729"/>
    </source>
</evidence>
<keyword evidence="6" id="KW-0812">Transmembrane</keyword>
<evidence type="ECO:0000313" key="9">
    <source>
        <dbReference type="Proteomes" id="UP000218505"/>
    </source>
</evidence>
<gene>
    <name evidence="8" type="ORF">CNX65_04720</name>
</gene>
<dbReference type="GO" id="GO:0016853">
    <property type="term" value="F:isomerase activity"/>
    <property type="evidence" value="ECO:0007669"/>
    <property type="project" value="UniProtKB-KW"/>
</dbReference>
<dbReference type="Proteomes" id="UP000218505">
    <property type="component" value="Chromosome"/>
</dbReference>
<keyword evidence="6" id="KW-0472">Membrane</keyword>
<name>A0A290Z0V7_9PSEU</name>
<dbReference type="RefSeq" id="WP_096491663.1">
    <property type="nucleotide sequence ID" value="NZ_CP023445.1"/>
</dbReference>
<feature type="transmembrane region" description="Helical" evidence="6">
    <location>
        <begin position="34"/>
        <end position="54"/>
    </location>
</feature>
<dbReference type="EMBL" id="CP023445">
    <property type="protein sequence ID" value="ATE52671.1"/>
    <property type="molecule type" value="Genomic_DNA"/>
</dbReference>
<evidence type="ECO:0000256" key="3">
    <source>
        <dbReference type="ARBA" id="ARBA00023002"/>
    </source>
</evidence>
<feature type="domain" description="Thioredoxin-like fold" evidence="7">
    <location>
        <begin position="84"/>
        <end position="251"/>
    </location>
</feature>
<keyword evidence="9" id="KW-1185">Reference proteome</keyword>
<dbReference type="InterPro" id="IPR036249">
    <property type="entry name" value="Thioredoxin-like_sf"/>
</dbReference>
<organism evidence="8 9">
    <name type="scientific">Actinosynnema pretiosum</name>
    <dbReference type="NCBI Taxonomy" id="42197"/>
    <lineage>
        <taxon>Bacteria</taxon>
        <taxon>Bacillati</taxon>
        <taxon>Actinomycetota</taxon>
        <taxon>Actinomycetes</taxon>
        <taxon>Pseudonocardiales</taxon>
        <taxon>Pseudonocardiaceae</taxon>
        <taxon>Actinosynnema</taxon>
    </lineage>
</organism>
<evidence type="ECO:0000256" key="6">
    <source>
        <dbReference type="SAM" id="Phobius"/>
    </source>
</evidence>
<dbReference type="Gene3D" id="3.40.30.10">
    <property type="entry name" value="Glutaredoxin"/>
    <property type="match status" value="1"/>
</dbReference>
<dbReference type="CDD" id="cd02972">
    <property type="entry name" value="DsbA_family"/>
    <property type="match status" value="1"/>
</dbReference>
<keyword evidence="2" id="KW-0732">Signal</keyword>
<evidence type="ECO:0000259" key="7">
    <source>
        <dbReference type="Pfam" id="PF13462"/>
    </source>
</evidence>
<dbReference type="SUPFAM" id="SSF52833">
    <property type="entry name" value="Thioredoxin-like"/>
    <property type="match status" value="1"/>
</dbReference>
<evidence type="ECO:0000256" key="4">
    <source>
        <dbReference type="ARBA" id="ARBA00023157"/>
    </source>
</evidence>
<proteinExistence type="inferred from homology"/>
<accession>A0A290Z0V7</accession>